<dbReference type="EMBL" id="JARBHB010000015">
    <property type="protein sequence ID" value="KAJ8867805.1"/>
    <property type="molecule type" value="Genomic_DNA"/>
</dbReference>
<evidence type="ECO:0000313" key="2">
    <source>
        <dbReference type="EMBL" id="KAJ8867805.1"/>
    </source>
</evidence>
<evidence type="ECO:0000313" key="3">
    <source>
        <dbReference type="Proteomes" id="UP001159363"/>
    </source>
</evidence>
<proteinExistence type="predicted"/>
<sequence length="612" mass="68464">MWLLPAFDYALCHMIDVCSSGVHNFSHRALKSARARCKCRTRKKTTKVGLLTRSVGDGFGDLADQGSPAALCRAPFSTVGIDLGTCPLIGARYPLTSLLSVPIPEKVLCPMFVPRLQRCPRTMSTSLQLDYIKCSAQPYTRLRIIFGDTYNASGGIAHAPSRSRVHSPAHREGSQYTRVMYWGSGPSETCPTVLRSSFARDPRENPPANGIGRHDSHLRNSGVTRPGIEPDPRGNRATSGIVRHDSHMRISGADPAENRTRHVHAIVTRGECCDIFSLRVAADSFPVPVSPSNSLRPERLWLSARLQGNAWVRKPTHTHRKSLISTGFHRDEFAATVCLVRFRRQQNSIAWADGSPASQMSTAAPKCARQHLYFQGMHSECGSNIRYLGTRTKKAMERFQGEQILYFNFVTNITIGLTVAYELFTVHDHNASVTFSWHRARAKCGSGPAATDRGSGVDENFRAAHQQEHLASQDLDDRCYDEIVFEEYRHKYYCDSIIKSLCEEISVRLPLQGALGRIVSWMKQIRFLSNYPPPDKELVLEQVHCSTGYLPVMGMLEKAYHKSREFSKPLTAAASQTQLEWLRKLHVSPTKVRPRRDLKILSGASLGRHDVN</sequence>
<organism evidence="2 3">
    <name type="scientific">Dryococelus australis</name>
    <dbReference type="NCBI Taxonomy" id="614101"/>
    <lineage>
        <taxon>Eukaryota</taxon>
        <taxon>Metazoa</taxon>
        <taxon>Ecdysozoa</taxon>
        <taxon>Arthropoda</taxon>
        <taxon>Hexapoda</taxon>
        <taxon>Insecta</taxon>
        <taxon>Pterygota</taxon>
        <taxon>Neoptera</taxon>
        <taxon>Polyneoptera</taxon>
        <taxon>Phasmatodea</taxon>
        <taxon>Verophasmatodea</taxon>
        <taxon>Anareolatae</taxon>
        <taxon>Phasmatidae</taxon>
        <taxon>Eurycanthinae</taxon>
        <taxon>Dryococelus</taxon>
    </lineage>
</organism>
<dbReference type="Proteomes" id="UP001159363">
    <property type="component" value="Chromosome 14"/>
</dbReference>
<accession>A0ABQ9G5T1</accession>
<comment type="caution">
    <text evidence="2">The sequence shown here is derived from an EMBL/GenBank/DDBJ whole genome shotgun (WGS) entry which is preliminary data.</text>
</comment>
<reference evidence="2 3" key="1">
    <citation type="submission" date="2023-02" db="EMBL/GenBank/DDBJ databases">
        <title>LHISI_Scaffold_Assembly.</title>
        <authorList>
            <person name="Stuart O.P."/>
            <person name="Cleave R."/>
            <person name="Magrath M.J.L."/>
            <person name="Mikheyev A.S."/>
        </authorList>
    </citation>
    <scope>NUCLEOTIDE SEQUENCE [LARGE SCALE GENOMIC DNA]</scope>
    <source>
        <strain evidence="2">Daus_M_001</strain>
        <tissue evidence="2">Leg muscle</tissue>
    </source>
</reference>
<name>A0ABQ9G5T1_9NEOP</name>
<evidence type="ECO:0000256" key="1">
    <source>
        <dbReference type="SAM" id="MobiDB-lite"/>
    </source>
</evidence>
<protein>
    <submittedName>
        <fullName evidence="2">Uncharacterized protein</fullName>
    </submittedName>
</protein>
<feature type="region of interest" description="Disordered" evidence="1">
    <location>
        <begin position="198"/>
        <end position="240"/>
    </location>
</feature>
<keyword evidence="3" id="KW-1185">Reference proteome</keyword>
<gene>
    <name evidence="2" type="ORF">PR048_031610</name>
</gene>